<proteinExistence type="inferred from homology"/>
<dbReference type="Gene3D" id="1.10.10.2840">
    <property type="entry name" value="PucR C-terminal helix-turn-helix domain"/>
    <property type="match status" value="1"/>
</dbReference>
<dbReference type="Proteomes" id="UP000294508">
    <property type="component" value="Unassembled WGS sequence"/>
</dbReference>
<dbReference type="PANTHER" id="PTHR33744">
    <property type="entry name" value="CARBOHYDRATE DIACID REGULATOR"/>
    <property type="match status" value="1"/>
</dbReference>
<feature type="domain" description="Purine catabolism PurC-like" evidence="2">
    <location>
        <begin position="10"/>
        <end position="119"/>
    </location>
</feature>
<feature type="domain" description="CdaR GGDEF-like" evidence="4">
    <location>
        <begin position="282"/>
        <end position="403"/>
    </location>
</feature>
<evidence type="ECO:0000259" key="4">
    <source>
        <dbReference type="Pfam" id="PF17853"/>
    </source>
</evidence>
<evidence type="ECO:0000313" key="6">
    <source>
        <dbReference type="Proteomes" id="UP000294508"/>
    </source>
</evidence>
<comment type="similarity">
    <text evidence="1">Belongs to the CdaR family.</text>
</comment>
<evidence type="ECO:0000313" key="5">
    <source>
        <dbReference type="EMBL" id="TCO17309.1"/>
    </source>
</evidence>
<protein>
    <submittedName>
        <fullName evidence="5">Purine catabolism regulatory family protein</fullName>
    </submittedName>
</protein>
<dbReference type="InterPro" id="IPR042070">
    <property type="entry name" value="PucR_C-HTH_sf"/>
</dbReference>
<evidence type="ECO:0000256" key="1">
    <source>
        <dbReference type="ARBA" id="ARBA00006754"/>
    </source>
</evidence>
<evidence type="ECO:0000259" key="2">
    <source>
        <dbReference type="Pfam" id="PF07905"/>
    </source>
</evidence>
<dbReference type="AlphaFoldDB" id="A0A4R2GZS3"/>
<dbReference type="PANTHER" id="PTHR33744:SF1">
    <property type="entry name" value="DNA-BINDING TRANSCRIPTIONAL ACTIVATOR ADER"/>
    <property type="match status" value="1"/>
</dbReference>
<name>A0A4R2GZS3_9ACTN</name>
<organism evidence="5 6">
    <name type="scientific">Kribbella steppae</name>
    <dbReference type="NCBI Taxonomy" id="2512223"/>
    <lineage>
        <taxon>Bacteria</taxon>
        <taxon>Bacillati</taxon>
        <taxon>Actinomycetota</taxon>
        <taxon>Actinomycetes</taxon>
        <taxon>Propionibacteriales</taxon>
        <taxon>Kribbellaceae</taxon>
        <taxon>Kribbella</taxon>
    </lineage>
</organism>
<gene>
    <name evidence="5" type="ORF">EV652_118137</name>
</gene>
<dbReference type="Pfam" id="PF13556">
    <property type="entry name" value="HTH_30"/>
    <property type="match status" value="1"/>
</dbReference>
<dbReference type="Pfam" id="PF17853">
    <property type="entry name" value="GGDEF_2"/>
    <property type="match status" value="1"/>
</dbReference>
<dbReference type="EMBL" id="SLWN01000018">
    <property type="protein sequence ID" value="TCO17309.1"/>
    <property type="molecule type" value="Genomic_DNA"/>
</dbReference>
<dbReference type="InterPro" id="IPR012914">
    <property type="entry name" value="PucR_dom"/>
</dbReference>
<evidence type="ECO:0000259" key="3">
    <source>
        <dbReference type="Pfam" id="PF13556"/>
    </source>
</evidence>
<dbReference type="RefSeq" id="WP_132214853.1">
    <property type="nucleotide sequence ID" value="NZ_SLWN01000018.1"/>
</dbReference>
<keyword evidence="6" id="KW-1185">Reference proteome</keyword>
<comment type="caution">
    <text evidence="5">The sequence shown here is derived from an EMBL/GenBank/DDBJ whole genome shotgun (WGS) entry which is preliminary data.</text>
</comment>
<feature type="domain" description="PucR C-terminal helix-turn-helix" evidence="3">
    <location>
        <begin position="459"/>
        <end position="514"/>
    </location>
</feature>
<dbReference type="InterPro" id="IPR025736">
    <property type="entry name" value="PucR_C-HTH_dom"/>
</dbReference>
<reference evidence="5 6" key="1">
    <citation type="journal article" date="2015" name="Stand. Genomic Sci.">
        <title>Genomic Encyclopedia of Bacterial and Archaeal Type Strains, Phase III: the genomes of soil and plant-associated and newly described type strains.</title>
        <authorList>
            <person name="Whitman W.B."/>
            <person name="Woyke T."/>
            <person name="Klenk H.P."/>
            <person name="Zhou Y."/>
            <person name="Lilburn T.G."/>
            <person name="Beck B.J."/>
            <person name="De Vos P."/>
            <person name="Vandamme P."/>
            <person name="Eisen J.A."/>
            <person name="Garrity G."/>
            <person name="Hugenholtz P."/>
            <person name="Kyrpides N.C."/>
        </authorList>
    </citation>
    <scope>NUCLEOTIDE SEQUENCE [LARGE SCALE GENOMIC DNA]</scope>
    <source>
        <strain evidence="5 6">VKM Ac-2572</strain>
    </source>
</reference>
<dbReference type="OrthoDB" id="33973at2"/>
<dbReference type="InterPro" id="IPR041522">
    <property type="entry name" value="CdaR_GGDEF"/>
</dbReference>
<sequence length="521" mass="55462">MLTLAALIGNPALELRLLVPGPAGALDREALWVHNTELPDPSPYVRAGEIVLTNGLWQDETTASAFAANVRRAGAAGIVFGLRTETPATPEELIEACRREELPLAEISIEVPFTAVTEAASVIHTDQRRDALVGMVRRGDALAAAISHGAGASGVLAVLRREHDLPLAVVDRMARPLAAAGVELTPEQRRIVAEGLARHPPPLEVDLGGQEGRATVFLVGAVGDTDAALLCLRPVSGLKKAEQDALDQAARFLSLEVAKQQAIQAIELRFASELLDMILSGGHRAAEVPDRLRAFGVDPSGELVVLTIAFADGAESTLPGLSETVGEFFLAQSLAVVVAGGSQDVVAVLQRPRLDLSELAEALCSVVRKRFPERRPVVGLGDTAASAGELRQPLVQSREACQVLRRRRGAQAVASFRELGTHRLLLGLQDAGTLQGFADGVVGPIREHDGSRAGELEVTLRAFLSNDGHFGATAAALYVHVNTLRNRLAKITELTGRDVARTEDRVDLYLALEADDMSRSR</sequence>
<accession>A0A4R2GZS3</accession>
<dbReference type="InterPro" id="IPR051448">
    <property type="entry name" value="CdaR-like_regulators"/>
</dbReference>
<dbReference type="Pfam" id="PF07905">
    <property type="entry name" value="PucR"/>
    <property type="match status" value="1"/>
</dbReference>